<dbReference type="InterPro" id="IPR015931">
    <property type="entry name" value="Acnase/IPM_dHydase_lsu_aba_1/3"/>
</dbReference>
<dbReference type="OrthoDB" id="6371394at2759"/>
<dbReference type="AlphaFoldDB" id="A0A7R8W901"/>
<name>A0A7R8W901_9CRUS</name>
<dbReference type="InterPro" id="IPR036008">
    <property type="entry name" value="Aconitase_4Fe-4S_dom"/>
</dbReference>
<sequence>MSEQAAVHRYNELVYEFPTGLGGGDTIKCYDLTQLEDPRYDRLPFSIRVLLESAIRNCDGFQVTKEDVERILNWEVNQNVEGGIEVPFRPARVILQDFTGVPAVVDFAAMRDAVAKLGGNPNDINPCCPADLVIDHSVQVRTVESHNVQ</sequence>
<organism evidence="2">
    <name type="scientific">Cyprideis torosa</name>
    <dbReference type="NCBI Taxonomy" id="163714"/>
    <lineage>
        <taxon>Eukaryota</taxon>
        <taxon>Metazoa</taxon>
        <taxon>Ecdysozoa</taxon>
        <taxon>Arthropoda</taxon>
        <taxon>Crustacea</taxon>
        <taxon>Oligostraca</taxon>
        <taxon>Ostracoda</taxon>
        <taxon>Podocopa</taxon>
        <taxon>Podocopida</taxon>
        <taxon>Cytherocopina</taxon>
        <taxon>Cytheroidea</taxon>
        <taxon>Cytherideidae</taxon>
        <taxon>Cyprideis</taxon>
    </lineage>
</organism>
<protein>
    <recommendedName>
        <fullName evidence="1">Aconitase/3-isopropylmalate dehydratase large subunit alpha/beta/alpha domain-containing protein</fullName>
    </recommendedName>
</protein>
<gene>
    <name evidence="2" type="ORF">CTOB1V02_LOCUS5066</name>
</gene>
<accession>A0A7R8W901</accession>
<dbReference type="SUPFAM" id="SSF53732">
    <property type="entry name" value="Aconitase iron-sulfur domain"/>
    <property type="match status" value="1"/>
</dbReference>
<dbReference type="InterPro" id="IPR001030">
    <property type="entry name" value="Acoase/IPM_deHydtase_lsu_aba"/>
</dbReference>
<dbReference type="PANTHER" id="PTHR11670">
    <property type="entry name" value="ACONITASE/IRON-RESPONSIVE ELEMENT FAMILY MEMBER"/>
    <property type="match status" value="1"/>
</dbReference>
<proteinExistence type="predicted"/>
<evidence type="ECO:0000259" key="1">
    <source>
        <dbReference type="Pfam" id="PF00330"/>
    </source>
</evidence>
<dbReference type="Pfam" id="PF00330">
    <property type="entry name" value="Aconitase"/>
    <property type="match status" value="1"/>
</dbReference>
<feature type="domain" description="Aconitase/3-isopropylmalate dehydratase large subunit alpha/beta/alpha" evidence="1">
    <location>
        <begin position="71"/>
        <end position="146"/>
    </location>
</feature>
<dbReference type="InterPro" id="IPR006249">
    <property type="entry name" value="Aconitase/IRP2"/>
</dbReference>
<dbReference type="EMBL" id="OB661052">
    <property type="protein sequence ID" value="CAD7227157.1"/>
    <property type="molecule type" value="Genomic_DNA"/>
</dbReference>
<dbReference type="Gene3D" id="3.30.499.10">
    <property type="entry name" value="Aconitase, domain 3"/>
    <property type="match status" value="1"/>
</dbReference>
<reference evidence="2" key="1">
    <citation type="submission" date="2020-11" db="EMBL/GenBank/DDBJ databases">
        <authorList>
            <person name="Tran Van P."/>
        </authorList>
    </citation>
    <scope>NUCLEOTIDE SEQUENCE</scope>
</reference>
<evidence type="ECO:0000313" key="2">
    <source>
        <dbReference type="EMBL" id="CAD7227157.1"/>
    </source>
</evidence>